<protein>
    <recommendedName>
        <fullName evidence="3">Intracellular proteinase inhibitor BsuPI domain-containing protein</fullName>
    </recommendedName>
</protein>
<evidence type="ECO:0000313" key="4">
    <source>
        <dbReference type="EMBL" id="MEI5908468.1"/>
    </source>
</evidence>
<evidence type="ECO:0000313" key="5">
    <source>
        <dbReference type="Proteomes" id="UP001312865"/>
    </source>
</evidence>
<keyword evidence="1 2" id="KW-0732">Signal</keyword>
<dbReference type="Gene3D" id="2.60.40.2360">
    <property type="entry name" value="Intracellular proteinase inhibitor BsuPI"/>
    <property type="match status" value="1"/>
</dbReference>
<accession>A0ABU8HHD3</accession>
<feature type="chain" id="PRO_5045412924" description="Intracellular proteinase inhibitor BsuPI domain-containing protein" evidence="2">
    <location>
        <begin position="22"/>
        <end position="162"/>
    </location>
</feature>
<dbReference type="Pfam" id="PF12690">
    <property type="entry name" value="BsuPI"/>
    <property type="match status" value="1"/>
</dbReference>
<dbReference type="Pfam" id="PF08139">
    <property type="entry name" value="LPAM_1"/>
    <property type="match status" value="1"/>
</dbReference>
<gene>
    <name evidence="4" type="ORF">WAK64_15580</name>
</gene>
<dbReference type="Proteomes" id="UP001312865">
    <property type="component" value="Unassembled WGS sequence"/>
</dbReference>
<dbReference type="InterPro" id="IPR012640">
    <property type="entry name" value="Membr_lipoprot_lipid_attach_CS"/>
</dbReference>
<organism evidence="4 5">
    <name type="scientific">Bacillus spongiae</name>
    <dbReference type="NCBI Taxonomy" id="2683610"/>
    <lineage>
        <taxon>Bacteria</taxon>
        <taxon>Bacillati</taxon>
        <taxon>Bacillota</taxon>
        <taxon>Bacilli</taxon>
        <taxon>Bacillales</taxon>
        <taxon>Bacillaceae</taxon>
        <taxon>Bacillus</taxon>
    </lineage>
</organism>
<dbReference type="InterPro" id="IPR020481">
    <property type="entry name" value="Intracell_prot_inh_BsuPI"/>
</dbReference>
<sequence length="162" mass="18054">MKKIFFIIGLTLLLSACNSLTPESPPMEKVVDDSVEEQAESPNLSTGIVAGSIEPSLKKIDSSSSNTFQYTLKNQTERKAVLLFPTTQLFDYEVHDELGKLLFTYSSGKEFIQTAKEIALQPAEEWSTSISLPNFEPGTYTLTVWSKAIENPYKQSTTFTVE</sequence>
<dbReference type="EMBL" id="JBBAXC010000013">
    <property type="protein sequence ID" value="MEI5908468.1"/>
    <property type="molecule type" value="Genomic_DNA"/>
</dbReference>
<keyword evidence="5" id="KW-1185">Reference proteome</keyword>
<dbReference type="RefSeq" id="WP_336587918.1">
    <property type="nucleotide sequence ID" value="NZ_JBBAXC010000013.1"/>
</dbReference>
<evidence type="ECO:0000256" key="2">
    <source>
        <dbReference type="SAM" id="SignalP"/>
    </source>
</evidence>
<proteinExistence type="predicted"/>
<dbReference type="PROSITE" id="PS51257">
    <property type="entry name" value="PROKAR_LIPOPROTEIN"/>
    <property type="match status" value="1"/>
</dbReference>
<evidence type="ECO:0000256" key="1">
    <source>
        <dbReference type="ARBA" id="ARBA00022729"/>
    </source>
</evidence>
<feature type="signal peptide" evidence="2">
    <location>
        <begin position="1"/>
        <end position="21"/>
    </location>
</feature>
<feature type="domain" description="Intracellular proteinase inhibitor BsuPI" evidence="3">
    <location>
        <begin position="62"/>
        <end position="148"/>
    </location>
</feature>
<comment type="caution">
    <text evidence="4">The sequence shown here is derived from an EMBL/GenBank/DDBJ whole genome shotgun (WGS) entry which is preliminary data.</text>
</comment>
<name>A0ABU8HHD3_9BACI</name>
<dbReference type="InterPro" id="IPR038144">
    <property type="entry name" value="IPI"/>
</dbReference>
<reference evidence="4 5" key="1">
    <citation type="journal article" date="2018" name="J. Microbiol.">
        <title>Bacillus spongiae sp. nov., isolated from sponge of Jeju Island.</title>
        <authorList>
            <person name="Lee G.E."/>
            <person name="Im W.T."/>
            <person name="Park J.S."/>
        </authorList>
    </citation>
    <scope>NUCLEOTIDE SEQUENCE [LARGE SCALE GENOMIC DNA]</scope>
    <source>
        <strain evidence="4 5">135PIL107-10</strain>
    </source>
</reference>
<evidence type="ECO:0000259" key="3">
    <source>
        <dbReference type="Pfam" id="PF12690"/>
    </source>
</evidence>